<evidence type="ECO:0000259" key="4">
    <source>
        <dbReference type="Pfam" id="PF03816"/>
    </source>
</evidence>
<keyword evidence="3" id="KW-0812">Transmembrane</keyword>
<feature type="domain" description="Cell envelope-related transcriptional attenuator" evidence="4">
    <location>
        <begin position="98"/>
        <end position="254"/>
    </location>
</feature>
<feature type="region of interest" description="Disordered" evidence="2">
    <location>
        <begin position="344"/>
        <end position="403"/>
    </location>
</feature>
<dbReference type="Pfam" id="PF03816">
    <property type="entry name" value="LytR_cpsA_psr"/>
    <property type="match status" value="1"/>
</dbReference>
<evidence type="ECO:0000256" key="3">
    <source>
        <dbReference type="SAM" id="Phobius"/>
    </source>
</evidence>
<accession>A0ABT9NIQ1</accession>
<feature type="compositionally biased region" description="Basic and acidic residues" evidence="2">
    <location>
        <begin position="390"/>
        <end position="403"/>
    </location>
</feature>
<dbReference type="EMBL" id="JAUSQM010000001">
    <property type="protein sequence ID" value="MDP9820293.1"/>
    <property type="molecule type" value="Genomic_DNA"/>
</dbReference>
<organism evidence="5 6">
    <name type="scientific">Nocardioides massiliensis</name>
    <dbReference type="NCBI Taxonomy" id="1325935"/>
    <lineage>
        <taxon>Bacteria</taxon>
        <taxon>Bacillati</taxon>
        <taxon>Actinomycetota</taxon>
        <taxon>Actinomycetes</taxon>
        <taxon>Propionibacteriales</taxon>
        <taxon>Nocardioidaceae</taxon>
        <taxon>Nocardioides</taxon>
    </lineage>
</organism>
<feature type="transmembrane region" description="Helical" evidence="3">
    <location>
        <begin position="20"/>
        <end position="42"/>
    </location>
</feature>
<dbReference type="NCBIfam" id="TIGR00350">
    <property type="entry name" value="lytR_cpsA_psr"/>
    <property type="match status" value="1"/>
</dbReference>
<dbReference type="InterPro" id="IPR004474">
    <property type="entry name" value="LytR_CpsA_psr"/>
</dbReference>
<evidence type="ECO:0000313" key="6">
    <source>
        <dbReference type="Proteomes" id="UP001240447"/>
    </source>
</evidence>
<proteinExistence type="inferred from homology"/>
<keyword evidence="3" id="KW-0472">Membrane</keyword>
<dbReference type="PANTHER" id="PTHR33392:SF6">
    <property type="entry name" value="POLYISOPRENYL-TEICHOIC ACID--PEPTIDOGLYCAN TEICHOIC ACID TRANSFERASE TAGU"/>
    <property type="match status" value="1"/>
</dbReference>
<gene>
    <name evidence="5" type="ORF">J2S59_000102</name>
</gene>
<comment type="caution">
    <text evidence="5">The sequence shown here is derived from an EMBL/GenBank/DDBJ whole genome shotgun (WGS) entry which is preliminary data.</text>
</comment>
<reference evidence="5 6" key="1">
    <citation type="submission" date="2023-07" db="EMBL/GenBank/DDBJ databases">
        <title>Sequencing the genomes of 1000 actinobacteria strains.</title>
        <authorList>
            <person name="Klenk H.-P."/>
        </authorList>
    </citation>
    <scope>NUCLEOTIDE SEQUENCE [LARGE SCALE GENOMIC DNA]</scope>
    <source>
        <strain evidence="5 6">GD13</strain>
    </source>
</reference>
<dbReference type="Gene3D" id="3.40.630.190">
    <property type="entry name" value="LCP protein"/>
    <property type="match status" value="1"/>
</dbReference>
<dbReference type="InterPro" id="IPR050922">
    <property type="entry name" value="LytR/CpsA/Psr_CW_biosynth"/>
</dbReference>
<evidence type="ECO:0000313" key="5">
    <source>
        <dbReference type="EMBL" id="MDP9820293.1"/>
    </source>
</evidence>
<protein>
    <submittedName>
        <fullName evidence="5">LCP family protein required for cell wall assembly</fullName>
    </submittedName>
</protein>
<comment type="similarity">
    <text evidence="1">Belongs to the LytR/CpsA/Psr (LCP) family.</text>
</comment>
<keyword evidence="3" id="KW-1133">Transmembrane helix</keyword>
<dbReference type="RefSeq" id="WP_306824707.1">
    <property type="nucleotide sequence ID" value="NZ_JAUSQM010000001.1"/>
</dbReference>
<sequence length="403" mass="43382">MPQKATPRHRAEVPRRQRRLRAALIAVVSLALVVGIGVTLVYRKLDGNLSVIDADALIGGDRPDEASVKATHKPLNVLLIGSDSRLGSDIGGDSSGLADTVILLHLSGDRDRAYGVSIPRDLMVERPACTNADSGVEIPASNGLEQFNAAFAYGGPACTMKTVEHMTDVRIHHFVEVNFNGFRDMVDALGGVPICVPEEVNDTYGKIHLRAGSYEADGRQALDYVRTRTAISDNGDVGRMRRQQAFLAAMTNKAVSLGTLVNPVKLYNFLDAATKSIRLDDGLDSPAKLGGLAKQLTDIGLDNVQFLSVPFDWWPEDRNRLILTEDADELWDLLREDEPLSRRLSTDVITAAEPPTKQQPPSGSGEDDPGAGASTTGPEPGAGASTPAQQEREERARENGLCA</sequence>
<keyword evidence="6" id="KW-1185">Reference proteome</keyword>
<evidence type="ECO:0000256" key="1">
    <source>
        <dbReference type="ARBA" id="ARBA00006068"/>
    </source>
</evidence>
<dbReference type="PANTHER" id="PTHR33392">
    <property type="entry name" value="POLYISOPRENYL-TEICHOIC ACID--PEPTIDOGLYCAN TEICHOIC ACID TRANSFERASE TAGU"/>
    <property type="match status" value="1"/>
</dbReference>
<dbReference type="Proteomes" id="UP001240447">
    <property type="component" value="Unassembled WGS sequence"/>
</dbReference>
<evidence type="ECO:0000256" key="2">
    <source>
        <dbReference type="SAM" id="MobiDB-lite"/>
    </source>
</evidence>
<name>A0ABT9NIQ1_9ACTN</name>